<accession>A0ABQ9ICC3</accession>
<evidence type="ECO:0000313" key="1">
    <source>
        <dbReference type="EMBL" id="KAJ8894327.1"/>
    </source>
</evidence>
<sequence>MLCHSCPRRPSCPLRLISVTLTLTPVKVHRNKVKVTKMAAEVTGMKERAIEAARLDCSPHTKANRVQSAAGSLRIFAIGNHAGQCRWSAGFLGDLPFLPPLDSGAAPYPPHFTRIDSQDLDSGIPAFLLATKVHLQAKTGMTRGDSTTAWEADTAFGKPVVGKAREFPTFVDLGALRLSGYHLSLVRVPPVRNVLSSPSASQTLALLDPTMKQGGTPKMI</sequence>
<dbReference type="EMBL" id="JARBHB010000002">
    <property type="protein sequence ID" value="KAJ8894327.1"/>
    <property type="molecule type" value="Genomic_DNA"/>
</dbReference>
<reference evidence="1 2" key="1">
    <citation type="submission" date="2023-02" db="EMBL/GenBank/DDBJ databases">
        <title>LHISI_Scaffold_Assembly.</title>
        <authorList>
            <person name="Stuart O.P."/>
            <person name="Cleave R."/>
            <person name="Magrath M.J.L."/>
            <person name="Mikheyev A.S."/>
        </authorList>
    </citation>
    <scope>NUCLEOTIDE SEQUENCE [LARGE SCALE GENOMIC DNA]</scope>
    <source>
        <strain evidence="1">Daus_M_001</strain>
        <tissue evidence="1">Leg muscle</tissue>
    </source>
</reference>
<evidence type="ECO:0000313" key="2">
    <source>
        <dbReference type="Proteomes" id="UP001159363"/>
    </source>
</evidence>
<dbReference type="Proteomes" id="UP001159363">
    <property type="component" value="Chromosome 2"/>
</dbReference>
<keyword evidence="2" id="KW-1185">Reference proteome</keyword>
<comment type="caution">
    <text evidence="1">The sequence shown here is derived from an EMBL/GenBank/DDBJ whole genome shotgun (WGS) entry which is preliminary data.</text>
</comment>
<gene>
    <name evidence="1" type="ORF">PR048_006948</name>
</gene>
<organism evidence="1 2">
    <name type="scientific">Dryococelus australis</name>
    <dbReference type="NCBI Taxonomy" id="614101"/>
    <lineage>
        <taxon>Eukaryota</taxon>
        <taxon>Metazoa</taxon>
        <taxon>Ecdysozoa</taxon>
        <taxon>Arthropoda</taxon>
        <taxon>Hexapoda</taxon>
        <taxon>Insecta</taxon>
        <taxon>Pterygota</taxon>
        <taxon>Neoptera</taxon>
        <taxon>Polyneoptera</taxon>
        <taxon>Phasmatodea</taxon>
        <taxon>Verophasmatodea</taxon>
        <taxon>Anareolatae</taxon>
        <taxon>Phasmatidae</taxon>
        <taxon>Eurycanthinae</taxon>
        <taxon>Dryococelus</taxon>
    </lineage>
</organism>
<protein>
    <submittedName>
        <fullName evidence="1">Uncharacterized protein</fullName>
    </submittedName>
</protein>
<name>A0ABQ9ICC3_9NEOP</name>
<proteinExistence type="predicted"/>